<dbReference type="InterPro" id="IPR039536">
    <property type="entry name" value="TetR_C_Proteobacteria"/>
</dbReference>
<dbReference type="PROSITE" id="PS50977">
    <property type="entry name" value="HTH_TETR_2"/>
    <property type="match status" value="1"/>
</dbReference>
<dbReference type="PRINTS" id="PR00455">
    <property type="entry name" value="HTHTETR"/>
</dbReference>
<sequence length="222" mass="23931">MTRASPSRPSAPPKTAGPGRPKDPEKRAAILEAAKQLFLRQGFAGTSVEQIAAAAGVSKLTVYSHFGDKDALFVEAVKAKCVAQMPDEAFERPGRDIRASLQAIAEKFHALVSSEDAVALQRVLMTDGRDNPKLCQLFWDAGPARISANLTRFLQEAVDAGLLDIPDTALAAEQFLCLLKGTVNMQVLLPGLCVMHGHDAATHVRNVVDLFVRAYGRRDGAR</sequence>
<dbReference type="PANTHER" id="PTHR30055:SF146">
    <property type="entry name" value="HTH-TYPE TRANSCRIPTIONAL DUAL REGULATOR CECR"/>
    <property type="match status" value="1"/>
</dbReference>
<feature type="domain" description="HTH tetR-type" evidence="6">
    <location>
        <begin position="24"/>
        <end position="84"/>
    </location>
</feature>
<keyword evidence="3" id="KW-0804">Transcription</keyword>
<dbReference type="Gene3D" id="1.10.357.10">
    <property type="entry name" value="Tetracycline Repressor, domain 2"/>
    <property type="match status" value="1"/>
</dbReference>
<feature type="DNA-binding region" description="H-T-H motif" evidence="4">
    <location>
        <begin position="47"/>
        <end position="66"/>
    </location>
</feature>
<dbReference type="EMBL" id="BNCF01000009">
    <property type="protein sequence ID" value="GHE36176.1"/>
    <property type="molecule type" value="Genomic_DNA"/>
</dbReference>
<dbReference type="Proteomes" id="UP000636453">
    <property type="component" value="Unassembled WGS sequence"/>
</dbReference>
<dbReference type="AlphaFoldDB" id="A0A918Z451"/>
<accession>A0A918Z451</accession>
<evidence type="ECO:0000313" key="8">
    <source>
        <dbReference type="Proteomes" id="UP000636453"/>
    </source>
</evidence>
<dbReference type="SUPFAM" id="SSF46689">
    <property type="entry name" value="Homeodomain-like"/>
    <property type="match status" value="1"/>
</dbReference>
<dbReference type="GO" id="GO:0000976">
    <property type="term" value="F:transcription cis-regulatory region binding"/>
    <property type="evidence" value="ECO:0007669"/>
    <property type="project" value="TreeGrafter"/>
</dbReference>
<dbReference type="InterPro" id="IPR036271">
    <property type="entry name" value="Tet_transcr_reg_TetR-rel_C_sf"/>
</dbReference>
<gene>
    <name evidence="7" type="ORF">GCM10007167_17920</name>
</gene>
<dbReference type="OrthoDB" id="8535430at2"/>
<dbReference type="SUPFAM" id="SSF48498">
    <property type="entry name" value="Tetracyclin repressor-like, C-terminal domain"/>
    <property type="match status" value="1"/>
</dbReference>
<evidence type="ECO:0000256" key="1">
    <source>
        <dbReference type="ARBA" id="ARBA00023015"/>
    </source>
</evidence>
<evidence type="ECO:0000256" key="3">
    <source>
        <dbReference type="ARBA" id="ARBA00023163"/>
    </source>
</evidence>
<dbReference type="InterPro" id="IPR001647">
    <property type="entry name" value="HTH_TetR"/>
</dbReference>
<protein>
    <submittedName>
        <fullName evidence="7">Transcriptional regulator</fullName>
    </submittedName>
</protein>
<dbReference type="Pfam" id="PF00440">
    <property type="entry name" value="TetR_N"/>
    <property type="match status" value="1"/>
</dbReference>
<dbReference type="Pfam" id="PF14246">
    <property type="entry name" value="TetR_C_7"/>
    <property type="match status" value="1"/>
</dbReference>
<dbReference type="PANTHER" id="PTHR30055">
    <property type="entry name" value="HTH-TYPE TRANSCRIPTIONAL REGULATOR RUTR"/>
    <property type="match status" value="1"/>
</dbReference>
<comment type="caution">
    <text evidence="7">The sequence shown here is derived from an EMBL/GenBank/DDBJ whole genome shotgun (WGS) entry which is preliminary data.</text>
</comment>
<reference evidence="7" key="1">
    <citation type="journal article" date="2014" name="Int. J. Syst. Evol. Microbiol.">
        <title>Complete genome sequence of Corynebacterium casei LMG S-19264T (=DSM 44701T), isolated from a smear-ripened cheese.</title>
        <authorList>
            <consortium name="US DOE Joint Genome Institute (JGI-PGF)"/>
            <person name="Walter F."/>
            <person name="Albersmeier A."/>
            <person name="Kalinowski J."/>
            <person name="Ruckert C."/>
        </authorList>
    </citation>
    <scope>NUCLEOTIDE SEQUENCE</scope>
    <source>
        <strain evidence="7">KCTC 32020</strain>
    </source>
</reference>
<organism evidence="7 8">
    <name type="scientific">Vulcaniibacterium thermophilum</name>
    <dbReference type="NCBI Taxonomy" id="1169913"/>
    <lineage>
        <taxon>Bacteria</taxon>
        <taxon>Pseudomonadati</taxon>
        <taxon>Pseudomonadota</taxon>
        <taxon>Gammaproteobacteria</taxon>
        <taxon>Lysobacterales</taxon>
        <taxon>Lysobacteraceae</taxon>
        <taxon>Vulcaniibacterium</taxon>
    </lineage>
</organism>
<evidence type="ECO:0000256" key="4">
    <source>
        <dbReference type="PROSITE-ProRule" id="PRU00335"/>
    </source>
</evidence>
<dbReference type="InterPro" id="IPR009057">
    <property type="entry name" value="Homeodomain-like_sf"/>
</dbReference>
<dbReference type="GO" id="GO:0003700">
    <property type="term" value="F:DNA-binding transcription factor activity"/>
    <property type="evidence" value="ECO:0007669"/>
    <property type="project" value="TreeGrafter"/>
</dbReference>
<feature type="region of interest" description="Disordered" evidence="5">
    <location>
        <begin position="1"/>
        <end position="26"/>
    </location>
</feature>
<evidence type="ECO:0000256" key="5">
    <source>
        <dbReference type="SAM" id="MobiDB-lite"/>
    </source>
</evidence>
<keyword evidence="2 4" id="KW-0238">DNA-binding</keyword>
<dbReference type="Gene3D" id="1.10.10.60">
    <property type="entry name" value="Homeodomain-like"/>
    <property type="match status" value="1"/>
</dbReference>
<evidence type="ECO:0000259" key="6">
    <source>
        <dbReference type="PROSITE" id="PS50977"/>
    </source>
</evidence>
<evidence type="ECO:0000256" key="2">
    <source>
        <dbReference type="ARBA" id="ARBA00023125"/>
    </source>
</evidence>
<evidence type="ECO:0000313" key="7">
    <source>
        <dbReference type="EMBL" id="GHE36176.1"/>
    </source>
</evidence>
<proteinExistence type="predicted"/>
<name>A0A918Z451_9GAMM</name>
<reference evidence="7" key="2">
    <citation type="submission" date="2020-09" db="EMBL/GenBank/DDBJ databases">
        <authorList>
            <person name="Sun Q."/>
            <person name="Kim S."/>
        </authorList>
    </citation>
    <scope>NUCLEOTIDE SEQUENCE</scope>
    <source>
        <strain evidence="7">KCTC 32020</strain>
    </source>
</reference>
<dbReference type="RefSeq" id="WP_146472330.1">
    <property type="nucleotide sequence ID" value="NZ_BNCF01000009.1"/>
</dbReference>
<keyword evidence="1" id="KW-0805">Transcription regulation</keyword>
<dbReference type="FunFam" id="1.10.10.60:FF:000141">
    <property type="entry name" value="TetR family transcriptional regulator"/>
    <property type="match status" value="1"/>
</dbReference>
<dbReference type="InterPro" id="IPR050109">
    <property type="entry name" value="HTH-type_TetR-like_transc_reg"/>
</dbReference>
<keyword evidence="8" id="KW-1185">Reference proteome</keyword>